<sequence>MSELPEKLWMRQVELDDPADVELTDRGDPCGFEYIRADLAAEREQKANDLILKLAMALWSHDPRHSLVQRAKDWLPSCEADTALAKHEQNVSSDT</sequence>
<comment type="caution">
    <text evidence="1">The sequence shown here is derived from an EMBL/GenBank/DDBJ whole genome shotgun (WGS) entry which is preliminary data.</text>
</comment>
<evidence type="ECO:0000313" key="2">
    <source>
        <dbReference type="Proteomes" id="UP000315400"/>
    </source>
</evidence>
<dbReference type="AlphaFoldDB" id="A0A540V933"/>
<name>A0A540V933_9GAMM</name>
<dbReference type="Proteomes" id="UP000315400">
    <property type="component" value="Unassembled WGS sequence"/>
</dbReference>
<gene>
    <name evidence="1" type="ORF">FKY71_19490</name>
</gene>
<organism evidence="1 2">
    <name type="scientific">Spiribacter salinus</name>
    <dbReference type="NCBI Taxonomy" id="1335746"/>
    <lineage>
        <taxon>Bacteria</taxon>
        <taxon>Pseudomonadati</taxon>
        <taxon>Pseudomonadota</taxon>
        <taxon>Gammaproteobacteria</taxon>
        <taxon>Chromatiales</taxon>
        <taxon>Ectothiorhodospiraceae</taxon>
        <taxon>Spiribacter</taxon>
    </lineage>
</organism>
<dbReference type="EMBL" id="VIFK01000611">
    <property type="protein sequence ID" value="TQE92663.1"/>
    <property type="molecule type" value="Genomic_DNA"/>
</dbReference>
<proteinExistence type="predicted"/>
<reference evidence="1 2" key="1">
    <citation type="submission" date="2019-06" db="EMBL/GenBank/DDBJ databases">
        <title>Metagenome assembled Genome of Spiribacter salinus SL48-SHIP from the microbial mat of Salt Lake 48 (Novosibirsk region, Russia).</title>
        <authorList>
            <person name="Shipova A."/>
            <person name="Rozanov A.S."/>
            <person name="Bryanskaya A.V."/>
            <person name="Peltek S.E."/>
        </authorList>
    </citation>
    <scope>NUCLEOTIDE SEQUENCE [LARGE SCALE GENOMIC DNA]</scope>
    <source>
        <strain evidence="1">SL48-SHIP-2</strain>
    </source>
</reference>
<protein>
    <submittedName>
        <fullName evidence="1">Uncharacterized protein</fullName>
    </submittedName>
</protein>
<accession>A0A540V933</accession>
<evidence type="ECO:0000313" key="1">
    <source>
        <dbReference type="EMBL" id="TQE92663.1"/>
    </source>
</evidence>